<dbReference type="Gene3D" id="3.10.100.10">
    <property type="entry name" value="Mannose-Binding Protein A, subunit A"/>
    <property type="match status" value="1"/>
</dbReference>
<feature type="domain" description="C-type lectin" evidence="5">
    <location>
        <begin position="120"/>
        <end position="225"/>
    </location>
</feature>
<evidence type="ECO:0000313" key="7">
    <source>
        <dbReference type="RefSeq" id="XP_070646192.1"/>
    </source>
</evidence>
<dbReference type="SUPFAM" id="SSF56436">
    <property type="entry name" value="C-type lectin-like"/>
    <property type="match status" value="1"/>
</dbReference>
<sequence length="363" mass="42141">MKNQKESYSEPSLVKDTRRQQMRDSPSAREKLIVVILGIFCFVLIYTIVRVITFIPRTQISEQNKSSLVTKLQKVKVFQGGFPEPPLDNGTQENSTSKNMTFKEKPLNTGKECKSKWSCCGQKCYYFSDELKNFEESKKSCKEMDSTLLKIEDREELNFIQSRLSYFYWIGLSRKGTRNQWTWEDKSMPFPKFDWIESNEGNCAYIKATKMSASDCSRFRRFICEKRNIDNLRYSDDSTLMAESEEELKSLLMKVKEESEKVGLKLNIQKTKIMASEPITSWEIDGETVSDFIFLGSKITADGDCRHEIKRSLLLGRKVMTNPDSTFKSRDITLPTKVHLVKSMVFPVVMYGFESWTVKKAEH</sequence>
<dbReference type="Pfam" id="PF00059">
    <property type="entry name" value="Lectin_C"/>
    <property type="match status" value="1"/>
</dbReference>
<dbReference type="InterPro" id="IPR000477">
    <property type="entry name" value="RT_dom"/>
</dbReference>
<proteinExistence type="predicted"/>
<accession>A0ABM4SEG9</accession>
<dbReference type="PROSITE" id="PS50041">
    <property type="entry name" value="C_TYPE_LECTIN_2"/>
    <property type="match status" value="1"/>
</dbReference>
<evidence type="ECO:0000313" key="6">
    <source>
        <dbReference type="Proteomes" id="UP001652663"/>
    </source>
</evidence>
<dbReference type="GeneID" id="109559663"/>
<keyword evidence="2" id="KW-0430">Lectin</keyword>
<keyword evidence="4" id="KW-1133">Transmembrane helix</keyword>
<dbReference type="SMART" id="SM00034">
    <property type="entry name" value="CLECT"/>
    <property type="match status" value="1"/>
</dbReference>
<dbReference type="InterPro" id="IPR033992">
    <property type="entry name" value="NKR-like_CTLD"/>
</dbReference>
<dbReference type="InterPro" id="IPR016187">
    <property type="entry name" value="CTDL_fold"/>
</dbReference>
<feature type="transmembrane region" description="Helical" evidence="4">
    <location>
        <begin position="32"/>
        <end position="55"/>
    </location>
</feature>
<name>A0ABM4SEG9_BOSIN</name>
<keyword evidence="4" id="KW-0472">Membrane</keyword>
<evidence type="ECO:0000256" key="3">
    <source>
        <dbReference type="SAM" id="MobiDB-lite"/>
    </source>
</evidence>
<dbReference type="PANTHER" id="PTHR47027:SF8">
    <property type="entry name" value="RIBONUCLEASE H"/>
    <property type="match status" value="1"/>
</dbReference>
<evidence type="ECO:0000256" key="4">
    <source>
        <dbReference type="SAM" id="Phobius"/>
    </source>
</evidence>
<evidence type="ECO:0000256" key="2">
    <source>
        <dbReference type="ARBA" id="ARBA00022734"/>
    </source>
</evidence>
<keyword evidence="6" id="KW-1185">Reference proteome</keyword>
<keyword evidence="4" id="KW-0812">Transmembrane</keyword>
<dbReference type="RefSeq" id="XP_070646193.1">
    <property type="nucleotide sequence ID" value="XM_070790092.1"/>
</dbReference>
<dbReference type="Pfam" id="PF00078">
    <property type="entry name" value="RVT_1"/>
    <property type="match status" value="1"/>
</dbReference>
<evidence type="ECO:0000313" key="8">
    <source>
        <dbReference type="RefSeq" id="XP_070646193.1"/>
    </source>
</evidence>
<dbReference type="CDD" id="cd03593">
    <property type="entry name" value="CLECT_NK_receptors_like"/>
    <property type="match status" value="1"/>
</dbReference>
<dbReference type="InterPro" id="IPR016186">
    <property type="entry name" value="C-type_lectin-like/link_sf"/>
</dbReference>
<dbReference type="PANTHER" id="PTHR47027">
    <property type="entry name" value="REVERSE TRANSCRIPTASE DOMAIN-CONTAINING PROTEIN"/>
    <property type="match status" value="1"/>
</dbReference>
<comment type="subcellular location">
    <subcellularLocation>
        <location evidence="1">Membrane</location>
        <topology evidence="1">Single-pass membrane protein</topology>
    </subcellularLocation>
</comment>
<evidence type="ECO:0000259" key="5">
    <source>
        <dbReference type="PROSITE" id="PS50041"/>
    </source>
</evidence>
<dbReference type="Proteomes" id="UP001652663">
    <property type="component" value="Chromosome 5"/>
</dbReference>
<organism evidence="6 7">
    <name type="scientific">Bos indicus</name>
    <name type="common">Zebu</name>
    <dbReference type="NCBI Taxonomy" id="9915"/>
    <lineage>
        <taxon>Eukaryota</taxon>
        <taxon>Metazoa</taxon>
        <taxon>Chordata</taxon>
        <taxon>Craniata</taxon>
        <taxon>Vertebrata</taxon>
        <taxon>Euteleostomi</taxon>
        <taxon>Mammalia</taxon>
        <taxon>Eutheria</taxon>
        <taxon>Laurasiatheria</taxon>
        <taxon>Artiodactyla</taxon>
        <taxon>Ruminantia</taxon>
        <taxon>Pecora</taxon>
        <taxon>Bovidae</taxon>
        <taxon>Bovinae</taxon>
        <taxon>Bos</taxon>
    </lineage>
</organism>
<evidence type="ECO:0000256" key="1">
    <source>
        <dbReference type="ARBA" id="ARBA00004167"/>
    </source>
</evidence>
<protein>
    <submittedName>
        <fullName evidence="7 8">Killer cell lectin-like receptor subfamily F member 1 isoform X1</fullName>
    </submittedName>
</protein>
<dbReference type="InterPro" id="IPR001304">
    <property type="entry name" value="C-type_lectin-like"/>
</dbReference>
<feature type="region of interest" description="Disordered" evidence="3">
    <location>
        <begin position="1"/>
        <end position="22"/>
    </location>
</feature>
<reference evidence="7 8" key="1">
    <citation type="submission" date="2025-05" db="UniProtKB">
        <authorList>
            <consortium name="RefSeq"/>
        </authorList>
    </citation>
    <scope>IDENTIFICATION</scope>
    <source>
        <tissue evidence="7 8">Blood</tissue>
    </source>
</reference>
<dbReference type="RefSeq" id="XP_070646192.1">
    <property type="nucleotide sequence ID" value="XM_070790091.1"/>
</dbReference>
<gene>
    <name evidence="7 8" type="primary">LOC109559663</name>
</gene>